<feature type="compositionally biased region" description="Polar residues" evidence="1">
    <location>
        <begin position="79"/>
        <end position="89"/>
    </location>
</feature>
<feature type="region of interest" description="Disordered" evidence="1">
    <location>
        <begin position="30"/>
        <end position="89"/>
    </location>
</feature>
<reference evidence="2 3" key="1">
    <citation type="journal article" date="2018" name="ISME J.">
        <title>A methanotrophic archaeon couples anaerobic oxidation of methane to Fe(III) reduction.</title>
        <authorList>
            <person name="Cai C."/>
            <person name="Leu A.O."/>
            <person name="Xie G.J."/>
            <person name="Guo J."/>
            <person name="Feng Y."/>
            <person name="Zhao J.X."/>
            <person name="Tyson G.W."/>
            <person name="Yuan Z."/>
            <person name="Hu S."/>
        </authorList>
    </citation>
    <scope>NUCLEOTIDE SEQUENCE [LARGE SCALE GENOMIC DNA]</scope>
    <source>
        <strain evidence="2">FeB_12</strain>
    </source>
</reference>
<sequence length="89" mass="9809">RHLTIVFEGDPVALTESSRAATMSFFEKEERARAERMAARAAADEERGYSRPPRRHYDRPAAPAAPAAPAEPARDNQRPESSGSSDDQL</sequence>
<dbReference type="EMBL" id="PQAP01000065">
    <property type="protein sequence ID" value="PWB73080.1"/>
    <property type="molecule type" value="Genomic_DNA"/>
</dbReference>
<protein>
    <submittedName>
        <fullName evidence="2">Uncharacterized protein</fullName>
    </submittedName>
</protein>
<accession>A0A855X454</accession>
<feature type="compositionally biased region" description="Low complexity" evidence="1">
    <location>
        <begin position="60"/>
        <end position="71"/>
    </location>
</feature>
<evidence type="ECO:0000313" key="3">
    <source>
        <dbReference type="Proteomes" id="UP000250918"/>
    </source>
</evidence>
<feature type="compositionally biased region" description="Basic and acidic residues" evidence="1">
    <location>
        <begin position="30"/>
        <end position="49"/>
    </location>
</feature>
<dbReference type="AlphaFoldDB" id="A0A855X454"/>
<organism evidence="2 3">
    <name type="scientific">candidate division GN15 bacterium</name>
    <dbReference type="NCBI Taxonomy" id="2072418"/>
    <lineage>
        <taxon>Bacteria</taxon>
        <taxon>candidate division GN15</taxon>
    </lineage>
</organism>
<comment type="caution">
    <text evidence="2">The sequence shown here is derived from an EMBL/GenBank/DDBJ whole genome shotgun (WGS) entry which is preliminary data.</text>
</comment>
<feature type="non-terminal residue" evidence="2">
    <location>
        <position position="1"/>
    </location>
</feature>
<name>A0A855X454_9BACT</name>
<evidence type="ECO:0000256" key="1">
    <source>
        <dbReference type="SAM" id="MobiDB-lite"/>
    </source>
</evidence>
<evidence type="ECO:0000313" key="2">
    <source>
        <dbReference type="EMBL" id="PWB73080.1"/>
    </source>
</evidence>
<proteinExistence type="predicted"/>
<gene>
    <name evidence="2" type="ORF">C3F09_05600</name>
</gene>
<dbReference type="Proteomes" id="UP000250918">
    <property type="component" value="Unassembled WGS sequence"/>
</dbReference>